<evidence type="ECO:0000313" key="2">
    <source>
        <dbReference type="EMBL" id="AQS52533.1"/>
    </source>
</evidence>
<keyword evidence="3" id="KW-1185">Reference proteome</keyword>
<evidence type="ECO:0000259" key="1">
    <source>
        <dbReference type="Pfam" id="PF20612"/>
    </source>
</evidence>
<protein>
    <recommendedName>
        <fullName evidence="1">SHOCT-like domain-containing protein</fullName>
    </recommendedName>
</protein>
<dbReference type="Proteomes" id="UP000188993">
    <property type="component" value="Chromosome"/>
</dbReference>
<dbReference type="InterPro" id="IPR046749">
    <property type="entry name" value="SHOCT_2"/>
</dbReference>
<gene>
    <name evidence="2" type="ORF">BW727_100123</name>
</gene>
<dbReference type="AlphaFoldDB" id="A0A1S6ILV4"/>
<dbReference type="EMBL" id="CP019728">
    <property type="protein sequence ID" value="AQS52533.1"/>
    <property type="molecule type" value="Genomic_DNA"/>
</dbReference>
<name>A0A1S6ILV4_9LACT</name>
<accession>A0A1S6ILV4</accession>
<sequence>MKDKITTSQFYDEIDYFLAEQALNELKEVGLITEEEKAEIHQLNLEKFNPYLKDLLV</sequence>
<evidence type="ECO:0000313" key="3">
    <source>
        <dbReference type="Proteomes" id="UP000188993"/>
    </source>
</evidence>
<dbReference type="STRING" id="708126.BW727_100123"/>
<reference evidence="2 3" key="1">
    <citation type="journal article" date="2014" name="Int. J. Syst. Evol. Microbiol.">
        <title>Jeotgalibaca dankookensis gen. nov., sp. nov., a member of the family Carnobacteriaceae, isolated from seujeot (Korean traditional food).</title>
        <authorList>
            <person name="Lee D.G."/>
            <person name="Trujillo M.E."/>
            <person name="Kang H."/>
            <person name="Ahn T.Y."/>
        </authorList>
    </citation>
    <scope>NUCLEOTIDE SEQUENCE [LARGE SCALE GENOMIC DNA]</scope>
    <source>
        <strain evidence="2 3">EX-07</strain>
    </source>
</reference>
<proteinExistence type="predicted"/>
<feature type="domain" description="SHOCT-like" evidence="1">
    <location>
        <begin position="6"/>
        <end position="56"/>
    </location>
</feature>
<dbReference type="Pfam" id="PF20612">
    <property type="entry name" value="SHOCT_2"/>
    <property type="match status" value="1"/>
</dbReference>
<dbReference type="KEGG" id="jda:BW727_100123"/>
<dbReference type="RefSeq" id="WP_169749220.1">
    <property type="nucleotide sequence ID" value="NZ_BBYN01000005.1"/>
</dbReference>
<organism evidence="2 3">
    <name type="scientific">Jeotgalibaca dankookensis</name>
    <dbReference type="NCBI Taxonomy" id="708126"/>
    <lineage>
        <taxon>Bacteria</taxon>
        <taxon>Bacillati</taxon>
        <taxon>Bacillota</taxon>
        <taxon>Bacilli</taxon>
        <taxon>Lactobacillales</taxon>
        <taxon>Carnobacteriaceae</taxon>
        <taxon>Jeotgalibaca</taxon>
    </lineage>
</organism>